<keyword evidence="11" id="KW-0411">Iron-sulfur</keyword>
<dbReference type="InterPro" id="IPR004036">
    <property type="entry name" value="Endonuclease-III-like_CS2"/>
</dbReference>
<reference evidence="17" key="1">
    <citation type="submission" date="2006-08" db="EMBL/GenBank/DDBJ databases">
        <title>Complete sequence of Alkalilimnicola ehrilichei MLHE-1.</title>
        <authorList>
            <person name="Copeland A."/>
            <person name="Lucas S."/>
            <person name="Lapidus A."/>
            <person name="Barry K."/>
            <person name="Detter J.C."/>
            <person name="Glavina del Rio T."/>
            <person name="Hammon N."/>
            <person name="Israni S."/>
            <person name="Dalin E."/>
            <person name="Tice H."/>
            <person name="Pitluck S."/>
            <person name="Sims D."/>
            <person name="Brettin T."/>
            <person name="Bruce D."/>
            <person name="Han C."/>
            <person name="Tapia R."/>
            <person name="Gilna P."/>
            <person name="Schmutz J."/>
            <person name="Larimer F."/>
            <person name="Land M."/>
            <person name="Hauser L."/>
            <person name="Kyrpides N."/>
            <person name="Mikhailova N."/>
            <person name="Oremland R.S."/>
            <person name="Hoeft S.E."/>
            <person name="Switzer-Blum J."/>
            <person name="Kulp T."/>
            <person name="King G."/>
            <person name="Tabita R."/>
            <person name="Witte B."/>
            <person name="Santini J.M."/>
            <person name="Basu P."/>
            <person name="Hollibaugh J.T."/>
            <person name="Xie G."/>
            <person name="Stolz J.F."/>
            <person name="Richardson P."/>
        </authorList>
    </citation>
    <scope>NUCLEOTIDE SEQUENCE [LARGE SCALE GENOMIC DNA]</scope>
    <source>
        <strain evidence="17">ATCC BAA-1101 / DSM 17681 / MLHE-1</strain>
    </source>
</reference>
<evidence type="ECO:0000256" key="6">
    <source>
        <dbReference type="ARBA" id="ARBA00022485"/>
    </source>
</evidence>
<dbReference type="GO" id="GO:0034039">
    <property type="term" value="F:8-oxo-7,8-dihydroguanine DNA N-glycosylase activity"/>
    <property type="evidence" value="ECO:0007669"/>
    <property type="project" value="TreeGrafter"/>
</dbReference>
<gene>
    <name evidence="16" type="ordered locus">Mlg_2695</name>
</gene>
<dbReference type="InterPro" id="IPR015797">
    <property type="entry name" value="NUDIX_hydrolase-like_dom_sf"/>
</dbReference>
<feature type="domain" description="HhH-GPD" evidence="15">
    <location>
        <begin position="51"/>
        <end position="202"/>
    </location>
</feature>
<evidence type="ECO:0000256" key="8">
    <source>
        <dbReference type="ARBA" id="ARBA00022763"/>
    </source>
</evidence>
<dbReference type="InterPro" id="IPR003651">
    <property type="entry name" value="Endonuclease3_FeS-loop_motif"/>
</dbReference>
<proteinExistence type="inferred from homology"/>
<evidence type="ECO:0000256" key="1">
    <source>
        <dbReference type="ARBA" id="ARBA00000843"/>
    </source>
</evidence>
<dbReference type="FunFam" id="1.10.340.30:FF:000002">
    <property type="entry name" value="Adenine DNA glycosylase"/>
    <property type="match status" value="1"/>
</dbReference>
<keyword evidence="9 16" id="KW-0378">Hydrolase</keyword>
<dbReference type="GO" id="GO:0000701">
    <property type="term" value="F:purine-specific mismatch base pair DNA N-glycosylase activity"/>
    <property type="evidence" value="ECO:0007669"/>
    <property type="project" value="UniProtKB-EC"/>
</dbReference>
<comment type="function">
    <text evidence="2">Adenine glycosylase active on G-A mispairs. MutY also corrects error-prone DNA synthesis past GO lesions which are due to the oxidatively damaged form of guanine: 7,8-dihydro-8-oxoguanine (8-oxo-dGTP).</text>
</comment>
<dbReference type="InterPro" id="IPR023170">
    <property type="entry name" value="HhH_base_excis_C"/>
</dbReference>
<keyword evidence="13 14" id="KW-0326">Glycosidase</keyword>
<dbReference type="KEGG" id="aeh:Mlg_2695"/>
<keyword evidence="12" id="KW-0234">DNA repair</keyword>
<dbReference type="PROSITE" id="PS01155">
    <property type="entry name" value="ENDONUCLEASE_III_2"/>
    <property type="match status" value="1"/>
</dbReference>
<dbReference type="CDD" id="cd00056">
    <property type="entry name" value="ENDO3c"/>
    <property type="match status" value="1"/>
</dbReference>
<evidence type="ECO:0000256" key="13">
    <source>
        <dbReference type="ARBA" id="ARBA00023295"/>
    </source>
</evidence>
<keyword evidence="17" id="KW-1185">Reference proteome</keyword>
<keyword evidence="8 14" id="KW-0227">DNA damage</keyword>
<evidence type="ECO:0000256" key="5">
    <source>
        <dbReference type="ARBA" id="ARBA00022023"/>
    </source>
</evidence>
<dbReference type="OrthoDB" id="9802365at2"/>
<dbReference type="PANTHER" id="PTHR42944:SF1">
    <property type="entry name" value="ADENINE DNA GLYCOSYLASE"/>
    <property type="match status" value="1"/>
</dbReference>
<dbReference type="InterPro" id="IPR011257">
    <property type="entry name" value="DNA_glycosylase"/>
</dbReference>
<dbReference type="EMBL" id="CP000453">
    <property type="protein sequence ID" value="ABI58035.1"/>
    <property type="molecule type" value="Genomic_DNA"/>
</dbReference>
<dbReference type="InterPro" id="IPR029119">
    <property type="entry name" value="MutY_C"/>
</dbReference>
<evidence type="ECO:0000256" key="4">
    <source>
        <dbReference type="ARBA" id="ARBA00012045"/>
    </source>
</evidence>
<comment type="similarity">
    <text evidence="3 14">Belongs to the Nth/MutY family.</text>
</comment>
<dbReference type="HOGENOM" id="CLU_012862_0_2_6"/>
<comment type="cofactor">
    <cofactor evidence="14">
        <name>[4Fe-4S] cluster</name>
        <dbReference type="ChEBI" id="CHEBI:49883"/>
    </cofactor>
    <text evidence="14">Binds 1 [4Fe-4S] cluster.</text>
</comment>
<dbReference type="Pfam" id="PF10576">
    <property type="entry name" value="EndIII_4Fe-2S"/>
    <property type="match status" value="1"/>
</dbReference>
<protein>
    <recommendedName>
        <fullName evidence="5 14">Adenine DNA glycosylase</fullName>
        <ecNumber evidence="4 14">3.2.2.31</ecNumber>
    </recommendedName>
</protein>
<evidence type="ECO:0000256" key="14">
    <source>
        <dbReference type="RuleBase" id="RU365096"/>
    </source>
</evidence>
<accession>Q0A552</accession>
<dbReference type="Proteomes" id="UP000001962">
    <property type="component" value="Chromosome"/>
</dbReference>
<dbReference type="GO" id="GO:0051539">
    <property type="term" value="F:4 iron, 4 sulfur cluster binding"/>
    <property type="evidence" value="ECO:0007669"/>
    <property type="project" value="UniProtKB-UniRule"/>
</dbReference>
<dbReference type="PANTHER" id="PTHR42944">
    <property type="entry name" value="ADENINE DNA GLYCOSYLASE"/>
    <property type="match status" value="1"/>
</dbReference>
<evidence type="ECO:0000313" key="16">
    <source>
        <dbReference type="EMBL" id="ABI58035.1"/>
    </source>
</evidence>
<evidence type="ECO:0000313" key="17">
    <source>
        <dbReference type="Proteomes" id="UP000001962"/>
    </source>
</evidence>
<keyword evidence="10 14" id="KW-0408">Iron</keyword>
<evidence type="ECO:0000256" key="10">
    <source>
        <dbReference type="ARBA" id="ARBA00023004"/>
    </source>
</evidence>
<dbReference type="InterPro" id="IPR003265">
    <property type="entry name" value="HhH-GPD_domain"/>
</dbReference>
<dbReference type="InterPro" id="IPR044298">
    <property type="entry name" value="MIG/MutY"/>
</dbReference>
<dbReference type="EC" id="3.2.2.31" evidence="4 14"/>
<dbReference type="Pfam" id="PF00633">
    <property type="entry name" value="HHH"/>
    <property type="match status" value="1"/>
</dbReference>
<dbReference type="GO" id="GO:0032357">
    <property type="term" value="F:oxidized purine DNA binding"/>
    <property type="evidence" value="ECO:0007669"/>
    <property type="project" value="TreeGrafter"/>
</dbReference>
<dbReference type="SUPFAM" id="SSF55811">
    <property type="entry name" value="Nudix"/>
    <property type="match status" value="1"/>
</dbReference>
<evidence type="ECO:0000259" key="15">
    <source>
        <dbReference type="SMART" id="SM00478"/>
    </source>
</evidence>
<dbReference type="GO" id="GO:0046872">
    <property type="term" value="F:metal ion binding"/>
    <property type="evidence" value="ECO:0007669"/>
    <property type="project" value="UniProtKB-UniRule"/>
</dbReference>
<evidence type="ECO:0000256" key="7">
    <source>
        <dbReference type="ARBA" id="ARBA00022723"/>
    </source>
</evidence>
<evidence type="ECO:0000256" key="9">
    <source>
        <dbReference type="ARBA" id="ARBA00022801"/>
    </source>
</evidence>
<name>Q0A552_ALKEH</name>
<sequence>MADRPGAPGTEEEAVNRTRAAILAWFDRHGRHDLPWQHPATPYRVWVSEVMLQQTQVATVVPYFHRFMRRFPSPRALADAPQEEVLALWAGLGYYARARNLHRAAQHIRDQYGGELPADLDALEALPGIGRSTAGAIHSLGQGRRAVILDGNVKRVLARWHAVDGWPGRTAVARRLWALAEHYTPAHRCADYNQAMMDLGATVCTRRTPRCHECPLQARCAGHASGRPEAWPTPKPKRRRPLRQTRMLILQHGDRVLLQRRPPSGVWGGLWSLPEAAVDADPKSAAAALGLKVDQAGHWPPLRHAFSHFELDIHPIHLRVSGAGQAVKESDTLWQSIHDTGARAVAAPVARLLERLREYTP</sequence>
<organism evidence="16 17">
    <name type="scientific">Alkalilimnicola ehrlichii (strain ATCC BAA-1101 / DSM 17681 / MLHE-1)</name>
    <dbReference type="NCBI Taxonomy" id="187272"/>
    <lineage>
        <taxon>Bacteria</taxon>
        <taxon>Pseudomonadati</taxon>
        <taxon>Pseudomonadota</taxon>
        <taxon>Gammaproteobacteria</taxon>
        <taxon>Chromatiales</taxon>
        <taxon>Ectothiorhodospiraceae</taxon>
        <taxon>Alkalilimnicola</taxon>
    </lineage>
</organism>
<evidence type="ECO:0000256" key="11">
    <source>
        <dbReference type="ARBA" id="ARBA00023014"/>
    </source>
</evidence>
<dbReference type="Gene3D" id="1.10.1670.10">
    <property type="entry name" value="Helix-hairpin-Helix base-excision DNA repair enzymes (C-terminal)"/>
    <property type="match status" value="1"/>
</dbReference>
<dbReference type="GO" id="GO:0035485">
    <property type="term" value="F:adenine/guanine mispair binding"/>
    <property type="evidence" value="ECO:0007669"/>
    <property type="project" value="TreeGrafter"/>
</dbReference>
<comment type="catalytic activity">
    <reaction evidence="1 14">
        <text>Hydrolyzes free adenine bases from 7,8-dihydro-8-oxoguanine:adenine mismatched double-stranded DNA, leaving an apurinic site.</text>
        <dbReference type="EC" id="3.2.2.31"/>
    </reaction>
</comment>
<keyword evidence="7" id="KW-0479">Metal-binding</keyword>
<dbReference type="NCBIfam" id="TIGR01084">
    <property type="entry name" value="mutY"/>
    <property type="match status" value="1"/>
</dbReference>
<dbReference type="SUPFAM" id="SSF48150">
    <property type="entry name" value="DNA-glycosylase"/>
    <property type="match status" value="1"/>
</dbReference>
<dbReference type="InterPro" id="IPR000445">
    <property type="entry name" value="HhH_motif"/>
</dbReference>
<dbReference type="SMART" id="SM00478">
    <property type="entry name" value="ENDO3c"/>
    <property type="match status" value="1"/>
</dbReference>
<dbReference type="Pfam" id="PF00730">
    <property type="entry name" value="HhH-GPD"/>
    <property type="match status" value="1"/>
</dbReference>
<keyword evidence="6" id="KW-0004">4Fe-4S</keyword>
<evidence type="ECO:0000256" key="3">
    <source>
        <dbReference type="ARBA" id="ARBA00008343"/>
    </source>
</evidence>
<dbReference type="RefSeq" id="WP_011630428.1">
    <property type="nucleotide sequence ID" value="NC_008340.1"/>
</dbReference>
<evidence type="ECO:0000256" key="12">
    <source>
        <dbReference type="ARBA" id="ARBA00023204"/>
    </source>
</evidence>
<dbReference type="SMART" id="SM00525">
    <property type="entry name" value="FES"/>
    <property type="match status" value="1"/>
</dbReference>
<dbReference type="Gene3D" id="1.10.340.30">
    <property type="entry name" value="Hypothetical protein, domain 2"/>
    <property type="match status" value="1"/>
</dbReference>
<dbReference type="NCBIfam" id="NF008132">
    <property type="entry name" value="PRK10880.1"/>
    <property type="match status" value="1"/>
</dbReference>
<dbReference type="Pfam" id="PF14815">
    <property type="entry name" value="NUDIX_4"/>
    <property type="match status" value="1"/>
</dbReference>
<dbReference type="GO" id="GO:0006298">
    <property type="term" value="P:mismatch repair"/>
    <property type="evidence" value="ECO:0007669"/>
    <property type="project" value="TreeGrafter"/>
</dbReference>
<dbReference type="eggNOG" id="COG1194">
    <property type="taxonomic scope" value="Bacteria"/>
</dbReference>
<dbReference type="Gene3D" id="3.90.79.10">
    <property type="entry name" value="Nucleoside Triphosphate Pyrophosphohydrolase"/>
    <property type="match status" value="1"/>
</dbReference>
<dbReference type="FunFam" id="1.10.1670.10:FF:000002">
    <property type="entry name" value="Adenine DNA glycosylase"/>
    <property type="match status" value="1"/>
</dbReference>
<evidence type="ECO:0000256" key="2">
    <source>
        <dbReference type="ARBA" id="ARBA00002933"/>
    </source>
</evidence>
<dbReference type="AlphaFoldDB" id="Q0A552"/>
<dbReference type="GO" id="GO:0006284">
    <property type="term" value="P:base-excision repair"/>
    <property type="evidence" value="ECO:0007669"/>
    <property type="project" value="UniProtKB-UniRule"/>
</dbReference>
<dbReference type="CDD" id="cd03431">
    <property type="entry name" value="NUDIX_DNA_Glycosylase_C-MutY"/>
    <property type="match status" value="1"/>
</dbReference>
<dbReference type="InterPro" id="IPR005760">
    <property type="entry name" value="A/G_AdeGlyc_MutY"/>
</dbReference>